<keyword evidence="3" id="KW-1185">Reference proteome</keyword>
<feature type="transmembrane region" description="Helical" evidence="1">
    <location>
        <begin position="76"/>
        <end position="97"/>
    </location>
</feature>
<feature type="transmembrane region" description="Helical" evidence="1">
    <location>
        <begin position="256"/>
        <end position="281"/>
    </location>
</feature>
<evidence type="ECO:0000313" key="2">
    <source>
        <dbReference type="EMBL" id="MBB6122798.1"/>
    </source>
</evidence>
<keyword evidence="1" id="KW-1133">Transmembrane helix</keyword>
<evidence type="ECO:0000256" key="1">
    <source>
        <dbReference type="SAM" id="Phobius"/>
    </source>
</evidence>
<keyword evidence="1" id="KW-0472">Membrane</keyword>
<comment type="caution">
    <text evidence="2">The sequence shown here is derived from an EMBL/GenBank/DDBJ whole genome shotgun (WGS) entry which is preliminary data.</text>
</comment>
<dbReference type="AlphaFoldDB" id="A0A841J2P9"/>
<proteinExistence type="predicted"/>
<sequence>MPSAAARLLLASAAVLALWLGAAWLIEMLWIKGQTLPYALFARQDMPALLLGITGLGVVAAVLWRERGVSVGPTNWVLQGRIVGALIALFALAAWVGRYALFGDYALSRDEQVAEFGSTTLRDGLIGRPIPAEWIDYRRAIMPEFFSPFGADHVWASAYLPVNSGFRALCAWMGDANLAGPLLLVIGLVALWKVALQLFPGRNDAVAVTMILTLTSAQLLVTGMTPYAMTGHFSLNMLWLALVLRDDRRGHIGAALVALLLGGMHQWHFPLLFLAPFLLWFALQRRWGVLAFHTLVLVVIVGVWAKLWPAFLLHHLGQPADVMPAAGVADKLGSLMARLEKWRPLLHVARFMAWNHVLLVPLAIVGMAMIRWREALRGQTVMLPLALGGLAVTVLAIDQGYGWGYRYLHGYIGSFALLAGYGWTRLRQVSLRPVYAATLVTLMMASFLALRAHDYVRPYQQSHAMIMASKADVVLVDPRGGRFVTDVVRGRDGDPLGRPIVMNIGMLKRASLDRLCDRYSIAVFDRRNFLPLGVGVVNWGSPHIAALRAHMAERDCGRPIS</sequence>
<reference evidence="2 3" key="1">
    <citation type="submission" date="2020-08" db="EMBL/GenBank/DDBJ databases">
        <title>Genomic Encyclopedia of Type Strains, Phase IV (KMG-IV): sequencing the most valuable type-strain genomes for metagenomic binning, comparative biology and taxonomic classification.</title>
        <authorList>
            <person name="Goeker M."/>
        </authorList>
    </citation>
    <scope>NUCLEOTIDE SEQUENCE [LARGE SCALE GENOMIC DNA]</scope>
    <source>
        <strain evidence="2 3">DSM 102255</strain>
    </source>
</reference>
<feature type="transmembrane region" description="Helical" evidence="1">
    <location>
        <begin position="203"/>
        <end position="221"/>
    </location>
</feature>
<keyword evidence="1" id="KW-0812">Transmembrane</keyword>
<feature type="transmembrane region" description="Helical" evidence="1">
    <location>
        <begin position="351"/>
        <end position="370"/>
    </location>
</feature>
<protein>
    <submittedName>
        <fullName evidence="2">Uncharacterized protein</fullName>
    </submittedName>
</protein>
<dbReference type="Proteomes" id="UP000552700">
    <property type="component" value="Unassembled WGS sequence"/>
</dbReference>
<feature type="transmembrane region" description="Helical" evidence="1">
    <location>
        <begin position="287"/>
        <end position="305"/>
    </location>
</feature>
<dbReference type="EMBL" id="JACIJP010000001">
    <property type="protein sequence ID" value="MBB6122798.1"/>
    <property type="molecule type" value="Genomic_DNA"/>
</dbReference>
<gene>
    <name evidence="2" type="ORF">FHS92_000505</name>
</gene>
<name>A0A841J2P9_9SPHN</name>
<feature type="transmembrane region" description="Helical" evidence="1">
    <location>
        <begin position="178"/>
        <end position="196"/>
    </location>
</feature>
<organism evidence="2 3">
    <name type="scientific">Sphingobium subterraneum</name>
    <dbReference type="NCBI Taxonomy" id="627688"/>
    <lineage>
        <taxon>Bacteria</taxon>
        <taxon>Pseudomonadati</taxon>
        <taxon>Pseudomonadota</taxon>
        <taxon>Alphaproteobacteria</taxon>
        <taxon>Sphingomonadales</taxon>
        <taxon>Sphingomonadaceae</taxon>
        <taxon>Sphingobium</taxon>
    </lineage>
</organism>
<dbReference type="RefSeq" id="WP_184077201.1">
    <property type="nucleotide sequence ID" value="NZ_JACIJP010000001.1"/>
</dbReference>
<feature type="transmembrane region" description="Helical" evidence="1">
    <location>
        <begin position="429"/>
        <end position="450"/>
    </location>
</feature>
<feature type="transmembrane region" description="Helical" evidence="1">
    <location>
        <begin position="47"/>
        <end position="64"/>
    </location>
</feature>
<accession>A0A841J2P9</accession>
<feature type="transmembrane region" description="Helical" evidence="1">
    <location>
        <begin position="376"/>
        <end position="397"/>
    </location>
</feature>
<evidence type="ECO:0000313" key="3">
    <source>
        <dbReference type="Proteomes" id="UP000552700"/>
    </source>
</evidence>
<feature type="transmembrane region" description="Helical" evidence="1">
    <location>
        <begin position="404"/>
        <end position="423"/>
    </location>
</feature>